<dbReference type="Proteomes" id="UP000253845">
    <property type="component" value="Unassembled WGS sequence"/>
</dbReference>
<organism evidence="1 2">
    <name type="scientific">Aspergillus niger ATCC 13496</name>
    <dbReference type="NCBI Taxonomy" id="1353008"/>
    <lineage>
        <taxon>Eukaryota</taxon>
        <taxon>Fungi</taxon>
        <taxon>Dikarya</taxon>
        <taxon>Ascomycota</taxon>
        <taxon>Pezizomycotina</taxon>
        <taxon>Eurotiomycetes</taxon>
        <taxon>Eurotiomycetidae</taxon>
        <taxon>Eurotiales</taxon>
        <taxon>Aspergillaceae</taxon>
        <taxon>Aspergillus</taxon>
        <taxon>Aspergillus subgen. Circumdati</taxon>
    </lineage>
</organism>
<protein>
    <submittedName>
        <fullName evidence="1">Uncharacterized protein</fullName>
    </submittedName>
</protein>
<evidence type="ECO:0000313" key="2">
    <source>
        <dbReference type="Proteomes" id="UP000253845"/>
    </source>
</evidence>
<sequence length="89" mass="9685">MRPRTSFGREQSAWGLSRTRIGLAGELSSARSSRVTGSTGISITKCWIVAYIQLQTTSWTSWIFLAISGIVGSYKIGCRKLQLFVAGGL</sequence>
<dbReference type="AlphaFoldDB" id="A0A370C8H8"/>
<dbReference type="VEuPathDB" id="FungiDB:M747DRAFT_150317"/>
<accession>A0A370C8H8</accession>
<proteinExistence type="predicted"/>
<gene>
    <name evidence="1" type="ORF">M747DRAFT_150317</name>
</gene>
<evidence type="ECO:0000313" key="1">
    <source>
        <dbReference type="EMBL" id="RDH23429.1"/>
    </source>
</evidence>
<dbReference type="EMBL" id="KZ851904">
    <property type="protein sequence ID" value="RDH23429.1"/>
    <property type="molecule type" value="Genomic_DNA"/>
</dbReference>
<reference evidence="1 2" key="1">
    <citation type="submission" date="2018-07" db="EMBL/GenBank/DDBJ databases">
        <title>Section-level genome sequencing of Aspergillus section Nigri to investigate inter- and intra-species variation.</title>
        <authorList>
            <consortium name="DOE Joint Genome Institute"/>
            <person name="Vesth T.C."/>
            <person name="Nybo J.L."/>
            <person name="Theobald S."/>
            <person name="Frisvad J.C."/>
            <person name="Larsen T.O."/>
            <person name="Nielsen K.F."/>
            <person name="Hoof J.B."/>
            <person name="Brandl J."/>
            <person name="Salamov A."/>
            <person name="Riley R."/>
            <person name="Gladden J.M."/>
            <person name="Phatale P."/>
            <person name="Nielsen M.T."/>
            <person name="Lyhne E.K."/>
            <person name="Kogle M.E."/>
            <person name="Strasser K."/>
            <person name="McDonnell E."/>
            <person name="Barry K."/>
            <person name="Clum A."/>
            <person name="Chen C."/>
            <person name="Nolan M."/>
            <person name="Sandor L."/>
            <person name="Kuo A."/>
            <person name="Lipzen A."/>
            <person name="Hainaut M."/>
            <person name="Drula E."/>
            <person name="Tsang A."/>
            <person name="Magnuson J.K."/>
            <person name="Henrissat B."/>
            <person name="Wiebenga A."/>
            <person name="Simmons B.A."/>
            <person name="Makela M.R."/>
            <person name="De vries R.P."/>
            <person name="Grigoriev I.V."/>
            <person name="Mortensen U.H."/>
            <person name="Baker S.E."/>
            <person name="Andersen M.R."/>
        </authorList>
    </citation>
    <scope>NUCLEOTIDE SEQUENCE [LARGE SCALE GENOMIC DNA]</scope>
    <source>
        <strain evidence="1 2">ATCC 13496</strain>
    </source>
</reference>
<name>A0A370C8H8_ASPNG</name>